<feature type="transmembrane region" description="Helical" evidence="4">
    <location>
        <begin position="21"/>
        <end position="40"/>
    </location>
</feature>
<evidence type="ECO:0000313" key="7">
    <source>
        <dbReference type="Proteomes" id="UP000307201"/>
    </source>
</evidence>
<dbReference type="STRING" id="191770.SAMN04488013_103154"/>
<dbReference type="PANTHER" id="PTHR32089:SF112">
    <property type="entry name" value="LYSOZYME-LIKE PROTEIN-RELATED"/>
    <property type="match status" value="1"/>
</dbReference>
<feature type="coiled-coil region" evidence="3">
    <location>
        <begin position="421"/>
        <end position="494"/>
    </location>
</feature>
<dbReference type="SUPFAM" id="SSF58104">
    <property type="entry name" value="Methyl-accepting chemotaxis protein (MCP) signaling domain"/>
    <property type="match status" value="1"/>
</dbReference>
<keyword evidence="4" id="KW-1133">Transmembrane helix</keyword>
<feature type="transmembrane region" description="Helical" evidence="4">
    <location>
        <begin position="156"/>
        <end position="172"/>
    </location>
</feature>
<organism evidence="6 7">
    <name type="scientific">Marinilactibacillus psychrotolerans</name>
    <dbReference type="NCBI Taxonomy" id="191770"/>
    <lineage>
        <taxon>Bacteria</taxon>
        <taxon>Bacillati</taxon>
        <taxon>Bacillota</taxon>
        <taxon>Bacilli</taxon>
        <taxon>Lactobacillales</taxon>
        <taxon>Carnobacteriaceae</taxon>
        <taxon>Marinilactibacillus</taxon>
    </lineage>
</organism>
<accession>A0A5R9C7Z4</accession>
<feature type="domain" description="Methyl-accepting transducer" evidence="5">
    <location>
        <begin position="214"/>
        <end position="471"/>
    </location>
</feature>
<proteinExistence type="predicted"/>
<feature type="transmembrane region" description="Helical" evidence="4">
    <location>
        <begin position="52"/>
        <end position="73"/>
    </location>
</feature>
<dbReference type="EMBL" id="VBTE01000002">
    <property type="protein sequence ID" value="TLQ09338.1"/>
    <property type="molecule type" value="Genomic_DNA"/>
</dbReference>
<evidence type="ECO:0000313" key="6">
    <source>
        <dbReference type="EMBL" id="TLQ09338.1"/>
    </source>
</evidence>
<feature type="transmembrane region" description="Helical" evidence="4">
    <location>
        <begin position="122"/>
        <end position="144"/>
    </location>
</feature>
<evidence type="ECO:0000256" key="2">
    <source>
        <dbReference type="PROSITE-ProRule" id="PRU00284"/>
    </source>
</evidence>
<protein>
    <recommendedName>
        <fullName evidence="5">Methyl-accepting transducer domain-containing protein</fullName>
    </recommendedName>
</protein>
<keyword evidence="3" id="KW-0175">Coiled coil</keyword>
<dbReference type="AlphaFoldDB" id="A0A5R9C7Z4"/>
<feature type="transmembrane region" description="Helical" evidence="4">
    <location>
        <begin position="85"/>
        <end position="116"/>
    </location>
</feature>
<dbReference type="PANTHER" id="PTHR32089">
    <property type="entry name" value="METHYL-ACCEPTING CHEMOTAXIS PROTEIN MCPB"/>
    <property type="match status" value="1"/>
</dbReference>
<dbReference type="RefSeq" id="WP_138470473.1">
    <property type="nucleotide sequence ID" value="NZ_JBGQQG010000007.1"/>
</dbReference>
<dbReference type="PROSITE" id="PS50111">
    <property type="entry name" value="CHEMOTAXIS_TRANSDUC_2"/>
    <property type="match status" value="1"/>
</dbReference>
<keyword evidence="4" id="KW-0472">Membrane</keyword>
<keyword evidence="4" id="KW-0812">Transmembrane</keyword>
<dbReference type="Pfam" id="PF00015">
    <property type="entry name" value="MCPsignal"/>
    <property type="match status" value="1"/>
</dbReference>
<dbReference type="Gene3D" id="1.10.287.950">
    <property type="entry name" value="Methyl-accepting chemotaxis protein"/>
    <property type="match status" value="1"/>
</dbReference>
<dbReference type="SMART" id="SM00283">
    <property type="entry name" value="MA"/>
    <property type="match status" value="1"/>
</dbReference>
<evidence type="ECO:0000256" key="3">
    <source>
        <dbReference type="SAM" id="Coils"/>
    </source>
</evidence>
<name>A0A5R9C7Z4_9LACT</name>
<dbReference type="GO" id="GO:0007165">
    <property type="term" value="P:signal transduction"/>
    <property type="evidence" value="ECO:0007669"/>
    <property type="project" value="UniProtKB-KW"/>
</dbReference>
<evidence type="ECO:0000259" key="5">
    <source>
        <dbReference type="PROSITE" id="PS50111"/>
    </source>
</evidence>
<comment type="caution">
    <text evidence="6">The sequence shown here is derived from an EMBL/GenBank/DDBJ whole genome shotgun (WGS) entry which is preliminary data.</text>
</comment>
<dbReference type="GO" id="GO:0016020">
    <property type="term" value="C:membrane"/>
    <property type="evidence" value="ECO:0007669"/>
    <property type="project" value="InterPro"/>
</dbReference>
<sequence length="510" mass="57061">MSQSKSKELSVKQMFNANVTDIITYFFIGMILVTYPFIYFYQKVSFFEQSNFMYYILVSSIILVATFIIHKVLKQSAQYPFFVMGLLYLLPILLYLTLSFIAGWFTLIILLVVYTIYMDNTFYLSAAIIGFIELIVMIGLRWTVGHDLFELGSMSFVYLIFAALAYTLVWHGKKVITNFNISLMSQSNELEKIVSASKKTVQNLQEGTAVLHETNQSIVNASQETVNAIDDIATSTTAQAENTESGAENLSKLGNLLNDHANHIFSLTKETIHASELKESSLNNLNSLTKSTQDSIQSITEIEKMIKLTSDSVDKIENASTQIASISEQTDLLALNASIEAARAGEDGKGFAVVAEEIRKLAEQSRSFNEEIAEVILNLMNQTKGAVSAVSNVQNITAEQQKNLADTNEQFDFLSKAFNTLENVIDQVSQTEMKMKNQTDDMIDIMNNLSVSSEENASTIEELSATISTTNEEIENMFNEVKSINKQVKILEKVILFSNYKESLSKIAKD</sequence>
<dbReference type="Proteomes" id="UP000307201">
    <property type="component" value="Unassembled WGS sequence"/>
</dbReference>
<gene>
    <name evidence="6" type="ORF">FEZ48_00880</name>
</gene>
<keyword evidence="1 2" id="KW-0807">Transducer</keyword>
<evidence type="ECO:0000256" key="4">
    <source>
        <dbReference type="SAM" id="Phobius"/>
    </source>
</evidence>
<reference evidence="6 7" key="1">
    <citation type="submission" date="2019-05" db="EMBL/GenBank/DDBJ databases">
        <title>The metagenome of a microbial culture collection derived from dairy environment covers the genomic content of the human microbiome.</title>
        <authorList>
            <person name="Roder T."/>
            <person name="Wuthrich D."/>
            <person name="Sattari Z."/>
            <person name="Von Ah U."/>
            <person name="Bar C."/>
            <person name="Ronchi F."/>
            <person name="Macpherson A.J."/>
            <person name="Ganal-Vonarburg S.C."/>
            <person name="Bruggmann R."/>
            <person name="Vergeres G."/>
        </authorList>
    </citation>
    <scope>NUCLEOTIDE SEQUENCE [LARGE SCALE GENOMIC DNA]</scope>
    <source>
        <strain evidence="6 7">FAM 24235</strain>
    </source>
</reference>
<dbReference type="InterPro" id="IPR004089">
    <property type="entry name" value="MCPsignal_dom"/>
</dbReference>
<evidence type="ECO:0000256" key="1">
    <source>
        <dbReference type="ARBA" id="ARBA00023224"/>
    </source>
</evidence>
<dbReference type="OrthoDB" id="9760371at2"/>